<keyword evidence="12" id="KW-0378">Hydrolase</keyword>
<feature type="compositionally biased region" description="Polar residues" evidence="13">
    <location>
        <begin position="1"/>
        <end position="16"/>
    </location>
</feature>
<evidence type="ECO:0000256" key="10">
    <source>
        <dbReference type="ARBA" id="ARBA00022695"/>
    </source>
</evidence>
<dbReference type="GO" id="GO:0006006">
    <property type="term" value="P:glucose metabolic process"/>
    <property type="evidence" value="ECO:0007669"/>
    <property type="project" value="TreeGrafter"/>
</dbReference>
<evidence type="ECO:0000256" key="6">
    <source>
        <dbReference type="ARBA" id="ARBA00018857"/>
    </source>
</evidence>
<dbReference type="Proteomes" id="UP000694419">
    <property type="component" value="Unplaced"/>
</dbReference>
<dbReference type="InterPro" id="IPR026506">
    <property type="entry name" value="GDPGP"/>
</dbReference>
<feature type="domain" description="GDPGP1-like N-terminal" evidence="15">
    <location>
        <begin position="308"/>
        <end position="465"/>
    </location>
</feature>
<evidence type="ECO:0000256" key="11">
    <source>
        <dbReference type="ARBA" id="ARBA00022741"/>
    </source>
</evidence>
<comment type="catalytic activity">
    <reaction evidence="1">
        <text>GDP-alpha-D-glucose + phosphate = alpha-D-glucose 1-phosphate + GDP + H(+)</text>
        <dbReference type="Rhea" id="RHEA:30387"/>
        <dbReference type="ChEBI" id="CHEBI:15378"/>
        <dbReference type="ChEBI" id="CHEBI:43474"/>
        <dbReference type="ChEBI" id="CHEBI:58189"/>
        <dbReference type="ChEBI" id="CHEBI:58601"/>
        <dbReference type="ChEBI" id="CHEBI:62230"/>
        <dbReference type="EC" id="2.7.7.78"/>
    </reaction>
</comment>
<dbReference type="InterPro" id="IPR058865">
    <property type="entry name" value="GDPGP1_C"/>
</dbReference>
<evidence type="ECO:0000256" key="2">
    <source>
        <dbReference type="ARBA" id="ARBA00003049"/>
    </source>
</evidence>
<dbReference type="Pfam" id="PF26216">
    <property type="entry name" value="GDPGP1_C"/>
    <property type="match status" value="1"/>
</dbReference>
<evidence type="ECO:0000256" key="3">
    <source>
        <dbReference type="ARBA" id="ARBA00004496"/>
    </source>
</evidence>
<feature type="compositionally biased region" description="Low complexity" evidence="13">
    <location>
        <begin position="169"/>
        <end position="185"/>
    </location>
</feature>
<organism evidence="16 17">
    <name type="scientific">Calidris pygmaea</name>
    <name type="common">Spoon-billed sandpiper</name>
    <dbReference type="NCBI Taxonomy" id="425635"/>
    <lineage>
        <taxon>Eukaryota</taxon>
        <taxon>Metazoa</taxon>
        <taxon>Chordata</taxon>
        <taxon>Craniata</taxon>
        <taxon>Vertebrata</taxon>
        <taxon>Euteleostomi</taxon>
        <taxon>Archelosauria</taxon>
        <taxon>Archosauria</taxon>
        <taxon>Dinosauria</taxon>
        <taxon>Saurischia</taxon>
        <taxon>Theropoda</taxon>
        <taxon>Coelurosauria</taxon>
        <taxon>Aves</taxon>
        <taxon>Neognathae</taxon>
        <taxon>Neoaves</taxon>
        <taxon>Charadriiformes</taxon>
        <taxon>Scolopacidae</taxon>
        <taxon>Calidris</taxon>
    </lineage>
</organism>
<dbReference type="Ensembl" id="ENSCPGT00000012453.1">
    <property type="protein sequence ID" value="ENSCPGP00000011359.1"/>
    <property type="gene ID" value="ENSCPGG00000008102.1"/>
</dbReference>
<keyword evidence="10" id="KW-0548">Nucleotidyltransferase</keyword>
<dbReference type="GO" id="GO:0000166">
    <property type="term" value="F:nucleotide binding"/>
    <property type="evidence" value="ECO:0007669"/>
    <property type="project" value="UniProtKB-KW"/>
</dbReference>
<reference evidence="16" key="2">
    <citation type="submission" date="2025-09" db="UniProtKB">
        <authorList>
            <consortium name="Ensembl"/>
        </authorList>
    </citation>
    <scope>IDENTIFICATION</scope>
</reference>
<name>A0A8C3JPW3_9CHAR</name>
<feature type="compositionally biased region" description="Low complexity" evidence="13">
    <location>
        <begin position="265"/>
        <end position="278"/>
    </location>
</feature>
<feature type="compositionally biased region" description="Pro residues" evidence="13">
    <location>
        <begin position="252"/>
        <end position="264"/>
    </location>
</feature>
<dbReference type="InterPro" id="IPR058866">
    <property type="entry name" value="GDPGP1_N"/>
</dbReference>
<keyword evidence="8" id="KW-0344">Guanine-nucleotide releasing factor</keyword>
<dbReference type="Pfam" id="PF26217">
    <property type="entry name" value="GDPGP1_N"/>
    <property type="match status" value="1"/>
</dbReference>
<feature type="compositionally biased region" description="Pro residues" evidence="13">
    <location>
        <begin position="117"/>
        <end position="130"/>
    </location>
</feature>
<evidence type="ECO:0000256" key="8">
    <source>
        <dbReference type="ARBA" id="ARBA00022658"/>
    </source>
</evidence>
<keyword evidence="11" id="KW-0547">Nucleotide-binding</keyword>
<dbReference type="AlphaFoldDB" id="A0A8C3JPW3"/>
<feature type="region of interest" description="Disordered" evidence="13">
    <location>
        <begin position="109"/>
        <end position="133"/>
    </location>
</feature>
<comment type="similarity">
    <text evidence="4">Belongs to the GDPGP1 family.</text>
</comment>
<dbReference type="GO" id="GO:0080048">
    <property type="term" value="F:GDP-D-glucose phosphorylase activity"/>
    <property type="evidence" value="ECO:0007669"/>
    <property type="project" value="UniProtKB-EC"/>
</dbReference>
<feature type="domain" description="GDPGP1-like C-terminal" evidence="14">
    <location>
        <begin position="495"/>
        <end position="610"/>
    </location>
</feature>
<evidence type="ECO:0000256" key="7">
    <source>
        <dbReference type="ARBA" id="ARBA00022490"/>
    </source>
</evidence>
<sequence>MQGLRTSSRDPNSQQWGRGASLSPPDSWDRKGGQATSGPMPCRASPARPMPFAPRSRPGMGTSHLLLSRREPRSRAAALCTPKAGANPLLETEGRGLALRVWGSRSQHLLSVGDSGPAPPCWRGPRPVPPSRWGRGCTYSRISCLVRNVSSCGESRDQHRARGLARGTPSSGGPWSWGSPVTSLPVPSPSPGREPSTPGTPRPRSPRPGPAPLAPGTRPAPPGGAGWPSPPWPPGRCRLARHSLCRSHGNAPPRPRPPPAPPLPGAGMAAAGAEAGDPGPEDFVYEEEDFVLQAAGWGDDEPGSAPSRFDRALLERWDDRMERGLFRYRLGPLPTRLLPGPMRMVAQLNPQRGTERRPPQPVRSLRQPFDPAAFNFTRLRPAELLLRLRRARRPDPLLVAVNASPLERGHVLLLPEPARGLPQALTAPVLLGGLEAALLSAHPGFRLGFNGLGGCASVNHLHLHGFYLRRPLLVESAPARPLGPPHGPGLLTAVPAPAFLFYAAGPAGLEAVARDACRAAERVVDTGLAYNLLITRGDPPDGPAPDGRRGLRVLLWARRPSFGDKASAAFNVALCELAGYLPLPTAPLFEEITEEEALRAIRQHLLPEPQLLSLGQDLVRLLAE</sequence>
<evidence type="ECO:0000256" key="1">
    <source>
        <dbReference type="ARBA" id="ARBA00000063"/>
    </source>
</evidence>
<proteinExistence type="inferred from homology"/>
<evidence type="ECO:0000313" key="16">
    <source>
        <dbReference type="Ensembl" id="ENSCPGP00000011359.1"/>
    </source>
</evidence>
<dbReference type="PANTHER" id="PTHR20884">
    <property type="entry name" value="GDP-D-GLUCOSE PHOSPHORYLASE 1"/>
    <property type="match status" value="1"/>
</dbReference>
<evidence type="ECO:0000256" key="4">
    <source>
        <dbReference type="ARBA" id="ARBA00006451"/>
    </source>
</evidence>
<evidence type="ECO:0000256" key="12">
    <source>
        <dbReference type="ARBA" id="ARBA00022801"/>
    </source>
</evidence>
<evidence type="ECO:0000256" key="9">
    <source>
        <dbReference type="ARBA" id="ARBA00022679"/>
    </source>
</evidence>
<evidence type="ECO:0000259" key="15">
    <source>
        <dbReference type="Pfam" id="PF26217"/>
    </source>
</evidence>
<dbReference type="GO" id="GO:0005085">
    <property type="term" value="F:guanyl-nucleotide exchange factor activity"/>
    <property type="evidence" value="ECO:0007669"/>
    <property type="project" value="UniProtKB-KW"/>
</dbReference>
<feature type="region of interest" description="Disordered" evidence="13">
    <location>
        <begin position="150"/>
        <end position="282"/>
    </location>
</feature>
<reference evidence="16" key="1">
    <citation type="submission" date="2025-08" db="UniProtKB">
        <authorList>
            <consortium name="Ensembl"/>
        </authorList>
    </citation>
    <scope>IDENTIFICATION</scope>
</reference>
<evidence type="ECO:0000259" key="14">
    <source>
        <dbReference type="Pfam" id="PF26216"/>
    </source>
</evidence>
<dbReference type="PANTHER" id="PTHR20884:SF8">
    <property type="entry name" value="GDP-D-GLUCOSE PHOSPHORYLASE 1"/>
    <property type="match status" value="1"/>
</dbReference>
<protein>
    <recommendedName>
        <fullName evidence="6">GDP-D-glucose phosphorylase 1</fullName>
        <ecNumber evidence="5">2.7.7.78</ecNumber>
    </recommendedName>
</protein>
<feature type="region of interest" description="Disordered" evidence="13">
    <location>
        <begin position="1"/>
        <end position="63"/>
    </location>
</feature>
<keyword evidence="9" id="KW-0808">Transferase</keyword>
<evidence type="ECO:0000256" key="5">
    <source>
        <dbReference type="ARBA" id="ARBA00012507"/>
    </source>
</evidence>
<keyword evidence="17" id="KW-1185">Reference proteome</keyword>
<evidence type="ECO:0000313" key="17">
    <source>
        <dbReference type="Proteomes" id="UP000694419"/>
    </source>
</evidence>
<feature type="compositionally biased region" description="Pro residues" evidence="13">
    <location>
        <begin position="186"/>
        <end position="234"/>
    </location>
</feature>
<comment type="subcellular location">
    <subcellularLocation>
        <location evidence="3">Cytoplasm</location>
    </subcellularLocation>
</comment>
<accession>A0A8C3JPW3</accession>
<evidence type="ECO:0000256" key="13">
    <source>
        <dbReference type="SAM" id="MobiDB-lite"/>
    </source>
</evidence>
<keyword evidence="7" id="KW-0963">Cytoplasm</keyword>
<dbReference type="GO" id="GO:0016787">
    <property type="term" value="F:hydrolase activity"/>
    <property type="evidence" value="ECO:0007669"/>
    <property type="project" value="UniProtKB-KW"/>
</dbReference>
<comment type="function">
    <text evidence="2">Specific and highly efficient GDP-D-glucose phosphorylase regulating the levels of GDP-D-glucose in cells.</text>
</comment>
<dbReference type="GO" id="GO:0005737">
    <property type="term" value="C:cytoplasm"/>
    <property type="evidence" value="ECO:0007669"/>
    <property type="project" value="UniProtKB-SubCell"/>
</dbReference>
<dbReference type="EC" id="2.7.7.78" evidence="5"/>